<dbReference type="PATRIC" id="fig|219572.3.peg.904"/>
<dbReference type="GO" id="GO:0043165">
    <property type="term" value="P:Gram-negative-bacterium-type cell outer membrane assembly"/>
    <property type="evidence" value="ECO:0007669"/>
    <property type="project" value="UniProtKB-UniRule"/>
</dbReference>
<dbReference type="GO" id="GO:0017089">
    <property type="term" value="F:glycolipid transfer activity"/>
    <property type="evidence" value="ECO:0007669"/>
    <property type="project" value="TreeGrafter"/>
</dbReference>
<proteinExistence type="inferred from homology"/>
<dbReference type="GO" id="GO:0015920">
    <property type="term" value="P:lipopolysaccharide transport"/>
    <property type="evidence" value="ECO:0007669"/>
    <property type="project" value="UniProtKB-UniRule"/>
</dbReference>
<comment type="similarity">
    <text evidence="4">Belongs to the LptA family.</text>
</comment>
<dbReference type="GO" id="GO:0009279">
    <property type="term" value="C:cell outer membrane"/>
    <property type="evidence" value="ECO:0007669"/>
    <property type="project" value="TreeGrafter"/>
</dbReference>
<dbReference type="InterPro" id="IPR005653">
    <property type="entry name" value="OstA-like_N"/>
</dbReference>
<evidence type="ECO:0000259" key="6">
    <source>
        <dbReference type="Pfam" id="PF03968"/>
    </source>
</evidence>
<evidence type="ECO:0000256" key="5">
    <source>
        <dbReference type="SAM" id="MobiDB-lite"/>
    </source>
</evidence>
<keyword evidence="3 4" id="KW-0574">Periplasm</keyword>
<sequence length="191" mass="20157" precursor="true">MRLVKTLPILLGLGAALGSVSAWALPNDSQQPIHIQADDAQLDDKQGVATYTGAVIITQGSMKITGNTVTLTRTPAGDIDVVTSVGNLAYFEQKQAATDPAPIKGYGKTIQYHAQQNRIILIDQARVVSSDGNTTDGEKITYDTVKQIAQAGRATGSKIGTPKPRIDMVIQPKQKEGAAQPAPKPAAKKAN</sequence>
<comment type="subunit">
    <text evidence="4">Component of the lipopolysaccharide transport and assembly complex.</text>
</comment>
<reference evidence="7 8" key="1">
    <citation type="submission" date="2016-05" db="EMBL/GenBank/DDBJ databases">
        <title>Complete genome sequence of Pseudomonas antarctica PAMC 27494.</title>
        <authorList>
            <person name="Lee J."/>
        </authorList>
    </citation>
    <scope>NUCLEOTIDE SEQUENCE [LARGE SCALE GENOMIC DNA]</scope>
    <source>
        <strain evidence="7 8">PAMC 27494</strain>
    </source>
</reference>
<dbReference type="RefSeq" id="WP_064450722.1">
    <property type="nucleotide sequence ID" value="NZ_CP015600.1"/>
</dbReference>
<dbReference type="Pfam" id="PF03968">
    <property type="entry name" value="LptD_N"/>
    <property type="match status" value="1"/>
</dbReference>
<evidence type="ECO:0000256" key="3">
    <source>
        <dbReference type="ARBA" id="ARBA00022764"/>
    </source>
</evidence>
<dbReference type="AlphaFoldDB" id="A0A172YX19"/>
<dbReference type="GO" id="GO:0001530">
    <property type="term" value="F:lipopolysaccharide binding"/>
    <property type="evidence" value="ECO:0007669"/>
    <property type="project" value="InterPro"/>
</dbReference>
<feature type="chain" id="PRO_5009001704" description="Lipopolysaccharide export system protein LptA" evidence="4">
    <location>
        <begin position="25"/>
        <end position="191"/>
    </location>
</feature>
<accession>A0A172YX19</accession>
<comment type="subcellular location">
    <subcellularLocation>
        <location evidence="4">Periplasm</location>
    </subcellularLocation>
</comment>
<dbReference type="HAMAP" id="MF_01914">
    <property type="entry name" value="LPS_assembly_LptA"/>
    <property type="match status" value="1"/>
</dbReference>
<dbReference type="Gene3D" id="2.60.450.10">
    <property type="entry name" value="Lipopolysaccharide (LPS) transport protein A like domain"/>
    <property type="match status" value="1"/>
</dbReference>
<keyword evidence="1 4" id="KW-0813">Transport</keyword>
<keyword evidence="2 4" id="KW-0732">Signal</keyword>
<dbReference type="InterPro" id="IPR052037">
    <property type="entry name" value="LPS_export_LptA"/>
</dbReference>
<comment type="function">
    <text evidence="4">Involved in the assembly of lipopolysaccharide (LPS). Required for the translocation of LPS from the inner membrane to the outer membrane. May form a bridge between the inner membrane and the outer membrane, via interactions with LptC and LptD, thereby facilitating LPS transfer across the periplasm.</text>
</comment>
<feature type="domain" description="Organic solvent tolerance-like N-terminal" evidence="6">
    <location>
        <begin position="34"/>
        <end position="147"/>
    </location>
</feature>
<evidence type="ECO:0000256" key="1">
    <source>
        <dbReference type="ARBA" id="ARBA00022448"/>
    </source>
</evidence>
<dbReference type="KEGG" id="panr:A7J50_0888"/>
<evidence type="ECO:0000313" key="8">
    <source>
        <dbReference type="Proteomes" id="UP000077829"/>
    </source>
</evidence>
<dbReference type="PANTHER" id="PTHR36504:SF1">
    <property type="entry name" value="LIPOPOLYSACCHARIDE EXPORT SYSTEM PROTEIN LPTA"/>
    <property type="match status" value="1"/>
</dbReference>
<dbReference type="Proteomes" id="UP000077829">
    <property type="component" value="Chromosome"/>
</dbReference>
<feature type="signal peptide" evidence="4">
    <location>
        <begin position="1"/>
        <end position="24"/>
    </location>
</feature>
<organism evidence="7 8">
    <name type="scientific">Pseudomonas antarctica</name>
    <dbReference type="NCBI Taxonomy" id="219572"/>
    <lineage>
        <taxon>Bacteria</taxon>
        <taxon>Pseudomonadati</taxon>
        <taxon>Pseudomonadota</taxon>
        <taxon>Gammaproteobacteria</taxon>
        <taxon>Pseudomonadales</taxon>
        <taxon>Pseudomonadaceae</taxon>
        <taxon>Pseudomonas</taxon>
    </lineage>
</organism>
<name>A0A172YX19_9PSED</name>
<dbReference type="PANTHER" id="PTHR36504">
    <property type="entry name" value="LIPOPOLYSACCHARIDE EXPORT SYSTEM PROTEIN LPTA"/>
    <property type="match status" value="1"/>
</dbReference>
<dbReference type="GO" id="GO:0030288">
    <property type="term" value="C:outer membrane-bounded periplasmic space"/>
    <property type="evidence" value="ECO:0007669"/>
    <property type="project" value="TreeGrafter"/>
</dbReference>
<dbReference type="NCBIfam" id="TIGR03002">
    <property type="entry name" value="outer_YhbN_LptA"/>
    <property type="match status" value="1"/>
</dbReference>
<evidence type="ECO:0000256" key="4">
    <source>
        <dbReference type="HAMAP-Rule" id="MF_01914"/>
    </source>
</evidence>
<evidence type="ECO:0000256" key="2">
    <source>
        <dbReference type="ARBA" id="ARBA00022729"/>
    </source>
</evidence>
<gene>
    <name evidence="4" type="primary">lptA</name>
    <name evidence="7" type="ORF">A7J50_0888</name>
</gene>
<dbReference type="EMBL" id="CP015600">
    <property type="protein sequence ID" value="ANF84329.1"/>
    <property type="molecule type" value="Genomic_DNA"/>
</dbReference>
<feature type="region of interest" description="Disordered" evidence="5">
    <location>
        <begin position="154"/>
        <end position="191"/>
    </location>
</feature>
<evidence type="ECO:0000313" key="7">
    <source>
        <dbReference type="EMBL" id="ANF84329.1"/>
    </source>
</evidence>
<dbReference type="STRING" id="219572.A7J50_0888"/>
<dbReference type="InterPro" id="IPR014340">
    <property type="entry name" value="LptA"/>
</dbReference>
<protein>
    <recommendedName>
        <fullName evidence="4">Lipopolysaccharide export system protein LptA</fullName>
    </recommendedName>
</protein>